<feature type="region of interest" description="Disordered" evidence="1">
    <location>
        <begin position="1"/>
        <end position="67"/>
    </location>
</feature>
<protein>
    <submittedName>
        <fullName evidence="2">Uncharacterized protein</fullName>
    </submittedName>
</protein>
<name>A0A0C9XGR1_9AGAR</name>
<gene>
    <name evidence="2" type="ORF">K443DRAFT_596950</name>
</gene>
<evidence type="ECO:0000256" key="1">
    <source>
        <dbReference type="SAM" id="MobiDB-lite"/>
    </source>
</evidence>
<reference evidence="3" key="2">
    <citation type="submission" date="2015-01" db="EMBL/GenBank/DDBJ databases">
        <title>Evolutionary Origins and Diversification of the Mycorrhizal Mutualists.</title>
        <authorList>
            <consortium name="DOE Joint Genome Institute"/>
            <consortium name="Mycorrhizal Genomics Consortium"/>
            <person name="Kohler A."/>
            <person name="Kuo A."/>
            <person name="Nagy L.G."/>
            <person name="Floudas D."/>
            <person name="Copeland A."/>
            <person name="Barry K.W."/>
            <person name="Cichocki N."/>
            <person name="Veneault-Fourrey C."/>
            <person name="LaButti K."/>
            <person name="Lindquist E.A."/>
            <person name="Lipzen A."/>
            <person name="Lundell T."/>
            <person name="Morin E."/>
            <person name="Murat C."/>
            <person name="Riley R."/>
            <person name="Ohm R."/>
            <person name="Sun H."/>
            <person name="Tunlid A."/>
            <person name="Henrissat B."/>
            <person name="Grigoriev I.V."/>
            <person name="Hibbett D.S."/>
            <person name="Martin F."/>
        </authorList>
    </citation>
    <scope>NUCLEOTIDE SEQUENCE [LARGE SCALE GENOMIC DNA]</scope>
    <source>
        <strain evidence="3">LaAM-08-1</strain>
    </source>
</reference>
<proteinExistence type="predicted"/>
<keyword evidence="3" id="KW-1185">Reference proteome</keyword>
<dbReference type="EMBL" id="KN838619">
    <property type="protein sequence ID" value="KIK00784.1"/>
    <property type="molecule type" value="Genomic_DNA"/>
</dbReference>
<dbReference type="Proteomes" id="UP000054477">
    <property type="component" value="Unassembled WGS sequence"/>
</dbReference>
<evidence type="ECO:0000313" key="3">
    <source>
        <dbReference type="Proteomes" id="UP000054477"/>
    </source>
</evidence>
<feature type="compositionally biased region" description="Low complexity" evidence="1">
    <location>
        <begin position="40"/>
        <end position="60"/>
    </location>
</feature>
<reference evidence="2 3" key="1">
    <citation type="submission" date="2014-04" db="EMBL/GenBank/DDBJ databases">
        <authorList>
            <consortium name="DOE Joint Genome Institute"/>
            <person name="Kuo A."/>
            <person name="Kohler A."/>
            <person name="Nagy L.G."/>
            <person name="Floudas D."/>
            <person name="Copeland A."/>
            <person name="Barry K.W."/>
            <person name="Cichocki N."/>
            <person name="Veneault-Fourrey C."/>
            <person name="LaButti K."/>
            <person name="Lindquist E.A."/>
            <person name="Lipzen A."/>
            <person name="Lundell T."/>
            <person name="Morin E."/>
            <person name="Murat C."/>
            <person name="Sun H."/>
            <person name="Tunlid A."/>
            <person name="Henrissat B."/>
            <person name="Grigoriev I.V."/>
            <person name="Hibbett D.S."/>
            <person name="Martin F."/>
            <person name="Nordberg H.P."/>
            <person name="Cantor M.N."/>
            <person name="Hua S.X."/>
        </authorList>
    </citation>
    <scope>NUCLEOTIDE SEQUENCE [LARGE SCALE GENOMIC DNA]</scope>
    <source>
        <strain evidence="2 3">LaAM-08-1</strain>
    </source>
</reference>
<accession>A0A0C9XGR1</accession>
<evidence type="ECO:0000313" key="2">
    <source>
        <dbReference type="EMBL" id="KIK00784.1"/>
    </source>
</evidence>
<organism evidence="2 3">
    <name type="scientific">Laccaria amethystina LaAM-08-1</name>
    <dbReference type="NCBI Taxonomy" id="1095629"/>
    <lineage>
        <taxon>Eukaryota</taxon>
        <taxon>Fungi</taxon>
        <taxon>Dikarya</taxon>
        <taxon>Basidiomycota</taxon>
        <taxon>Agaricomycotina</taxon>
        <taxon>Agaricomycetes</taxon>
        <taxon>Agaricomycetidae</taxon>
        <taxon>Agaricales</taxon>
        <taxon>Agaricineae</taxon>
        <taxon>Hydnangiaceae</taxon>
        <taxon>Laccaria</taxon>
    </lineage>
</organism>
<dbReference type="AlphaFoldDB" id="A0A0C9XGR1"/>
<sequence length="119" mass="12608">MQLTLALEAESDESTLTPSSLDVPRDALEPSRCFGSGTGASNKAPAPPLKKSSSSSSNSKGTLPDNYATIASRRQQLRRSDFTPLLILPKPSLIPSPNPAVVRMGNELLNDFGFVLAVP</sequence>
<dbReference type="HOGENOM" id="CLU_162153_0_0_1"/>